<dbReference type="Proteomes" id="UP000279594">
    <property type="component" value="Chromosome"/>
</dbReference>
<keyword evidence="2" id="KW-1185">Reference proteome</keyword>
<dbReference type="AlphaFoldDB" id="A0A3G2ECV7"/>
<sequence>MPVNPDAVSAARQPRGIVNVGGVRVDGWVRFEADNNTFSEADTFRVVFALSALPASYGDAFWASQTEVFVEVFAGFPADAEHYSAQELRSWVYGRVDDVEFDPVMRTVTVSGRDLTAILIDARTMESFQNLTASQVATKLALRHGFTPVVTKTKDMVGSYYETDTIKVNTQRSEWDILTTLAAAEGFTCFVRGKELHFEPIAAAPVDSYLLKWEAPNEKTGAFSFNGKSISFRRALSIARGVVVEVTYTVPNKKGTFRVRYPSKSADIKVGQSAASAQLYRITMLGTSPQGALNRAQREHAAITKHEVKMVASLPADNILTTTNIITVTGTGTAFDQTYYPESIMREMDVSTGYSMTVHAKNHSPETVVAI</sequence>
<gene>
    <name evidence="1" type="ORF">D9M09_14630</name>
</gene>
<dbReference type="SUPFAM" id="SSF69279">
    <property type="entry name" value="Phage tail proteins"/>
    <property type="match status" value="1"/>
</dbReference>
<name>A0A3G2ECV7_9BURK</name>
<dbReference type="RefSeq" id="WP_121669697.1">
    <property type="nucleotide sequence ID" value="NZ_CP033019.1"/>
</dbReference>
<reference evidence="1 2" key="1">
    <citation type="submission" date="2018-10" db="EMBL/GenBank/DDBJ databases">
        <title>Effects of UV and annual dynamics of microbial communities in freshwater RAS systems.</title>
        <authorList>
            <person name="Bekkelund A.K."/>
            <person name="Hansen B.R."/>
            <person name="Stokken H."/>
            <person name="Eriksen B.F."/>
            <person name="Kashulin N.A."/>
        </authorList>
    </citation>
    <scope>NUCLEOTIDE SEQUENCE [LARGE SCALE GENOMIC DNA]</scope>
    <source>
        <strain evidence="1 2">BHSEK</strain>
    </source>
</reference>
<dbReference type="EMBL" id="CP033019">
    <property type="protein sequence ID" value="AYM76895.1"/>
    <property type="molecule type" value="Genomic_DNA"/>
</dbReference>
<protein>
    <recommendedName>
        <fullName evidence="3">Phage tail protein</fullName>
    </recommendedName>
</protein>
<evidence type="ECO:0000313" key="2">
    <source>
        <dbReference type="Proteomes" id="UP000279594"/>
    </source>
</evidence>
<organism evidence="1 2">
    <name type="scientific">Janthinobacterium agaricidamnosum</name>
    <dbReference type="NCBI Taxonomy" id="55508"/>
    <lineage>
        <taxon>Bacteria</taxon>
        <taxon>Pseudomonadati</taxon>
        <taxon>Pseudomonadota</taxon>
        <taxon>Betaproteobacteria</taxon>
        <taxon>Burkholderiales</taxon>
        <taxon>Oxalobacteraceae</taxon>
        <taxon>Janthinobacterium</taxon>
    </lineage>
</organism>
<evidence type="ECO:0000313" key="1">
    <source>
        <dbReference type="EMBL" id="AYM76895.1"/>
    </source>
</evidence>
<accession>A0A3G2ECV7</accession>
<proteinExistence type="predicted"/>
<evidence type="ECO:0008006" key="3">
    <source>
        <dbReference type="Google" id="ProtNLM"/>
    </source>
</evidence>